<name>A0ABQ6K7C6_9MICO</name>
<reference evidence="2" key="1">
    <citation type="journal article" date="2019" name="Int. J. Syst. Evol. Microbiol.">
        <title>The Global Catalogue of Microorganisms (GCM) 10K type strain sequencing project: providing services to taxonomists for standard genome sequencing and annotation.</title>
        <authorList>
            <consortium name="The Broad Institute Genomics Platform"/>
            <consortium name="The Broad Institute Genome Sequencing Center for Infectious Disease"/>
            <person name="Wu L."/>
            <person name="Ma J."/>
        </authorList>
    </citation>
    <scope>NUCLEOTIDE SEQUENCE [LARGE SCALE GENOMIC DNA]</scope>
    <source>
        <strain evidence="2">NBRC 108894</strain>
    </source>
</reference>
<dbReference type="EMBL" id="BSVB01000001">
    <property type="protein sequence ID" value="GMA94697.1"/>
    <property type="molecule type" value="Genomic_DNA"/>
</dbReference>
<evidence type="ECO:0000313" key="2">
    <source>
        <dbReference type="Proteomes" id="UP001157034"/>
    </source>
</evidence>
<organism evidence="1 2">
    <name type="scientific">Pseudolysinimonas kribbensis</name>
    <dbReference type="NCBI Taxonomy" id="433641"/>
    <lineage>
        <taxon>Bacteria</taxon>
        <taxon>Bacillati</taxon>
        <taxon>Actinomycetota</taxon>
        <taxon>Actinomycetes</taxon>
        <taxon>Micrococcales</taxon>
        <taxon>Microbacteriaceae</taxon>
        <taxon>Pseudolysinimonas</taxon>
    </lineage>
</organism>
<proteinExistence type="predicted"/>
<comment type="caution">
    <text evidence="1">The sequence shown here is derived from an EMBL/GenBank/DDBJ whole genome shotgun (WGS) entry which is preliminary data.</text>
</comment>
<sequence length="111" mass="11197">MTQSTLTDISCLTTIVSQHAGFCVCAAGSRPSRSNEGSIRKGINSAKQTVARFLAAAATLAAGILLAGCTGGTNTGGSGADRTVTAETGQAGQFVDNFNPFSPTRSARRSA</sequence>
<keyword evidence="2" id="KW-1185">Reference proteome</keyword>
<dbReference type="Proteomes" id="UP001157034">
    <property type="component" value="Unassembled WGS sequence"/>
</dbReference>
<protein>
    <submittedName>
        <fullName evidence="1">Uncharacterized protein</fullName>
    </submittedName>
</protein>
<gene>
    <name evidence="1" type="ORF">GCM10025881_15210</name>
</gene>
<evidence type="ECO:0000313" key="1">
    <source>
        <dbReference type="EMBL" id="GMA94697.1"/>
    </source>
</evidence>
<accession>A0ABQ6K7C6</accession>